<accession>A0AAW1R290</accession>
<feature type="region of interest" description="Disordered" evidence="4">
    <location>
        <begin position="1"/>
        <end position="51"/>
    </location>
</feature>
<evidence type="ECO:0000256" key="1">
    <source>
        <dbReference type="ARBA" id="ARBA00004173"/>
    </source>
</evidence>
<reference evidence="5 6" key="1">
    <citation type="journal article" date="2024" name="Nat. Commun.">
        <title>Phylogenomics reveals the evolutionary origins of lichenization in chlorophyte algae.</title>
        <authorList>
            <person name="Puginier C."/>
            <person name="Libourel C."/>
            <person name="Otte J."/>
            <person name="Skaloud P."/>
            <person name="Haon M."/>
            <person name="Grisel S."/>
            <person name="Petersen M."/>
            <person name="Berrin J.G."/>
            <person name="Delaux P.M."/>
            <person name="Dal Grande F."/>
            <person name="Keller J."/>
        </authorList>
    </citation>
    <scope>NUCLEOTIDE SEQUENCE [LARGE SCALE GENOMIC DNA]</scope>
    <source>
        <strain evidence="5 6">SAG 245.80</strain>
    </source>
</reference>
<evidence type="ECO:0008006" key="7">
    <source>
        <dbReference type="Google" id="ProtNLM"/>
    </source>
</evidence>
<comment type="subcellular location">
    <subcellularLocation>
        <location evidence="1">Mitochondrion</location>
    </subcellularLocation>
</comment>
<dbReference type="CDD" id="cd00926">
    <property type="entry name" value="Cyt_c_Oxidase_VIb"/>
    <property type="match status" value="1"/>
</dbReference>
<dbReference type="InterPro" id="IPR036549">
    <property type="entry name" value="CX6/COA6-like_sf"/>
</dbReference>
<dbReference type="Pfam" id="PF02297">
    <property type="entry name" value="COX6B"/>
    <property type="match status" value="1"/>
</dbReference>
<keyword evidence="6" id="KW-1185">Reference proteome</keyword>
<dbReference type="AlphaFoldDB" id="A0AAW1R290"/>
<feature type="compositionally biased region" description="Acidic residues" evidence="4">
    <location>
        <begin position="15"/>
        <end position="49"/>
    </location>
</feature>
<evidence type="ECO:0000313" key="6">
    <source>
        <dbReference type="Proteomes" id="UP001445335"/>
    </source>
</evidence>
<evidence type="ECO:0000256" key="3">
    <source>
        <dbReference type="ARBA" id="ARBA00023157"/>
    </source>
</evidence>
<dbReference type="GO" id="GO:0005739">
    <property type="term" value="C:mitochondrion"/>
    <property type="evidence" value="ECO:0007669"/>
    <property type="project" value="UniProtKB-SubCell"/>
</dbReference>
<dbReference type="Gene3D" id="1.10.10.140">
    <property type="entry name" value="Cytochrome c oxidase, subunit VIb"/>
    <property type="match status" value="1"/>
</dbReference>
<evidence type="ECO:0000313" key="5">
    <source>
        <dbReference type="EMBL" id="KAK9827724.1"/>
    </source>
</evidence>
<keyword evidence="2" id="KW-0496">Mitochondrion</keyword>
<organism evidence="5 6">
    <name type="scientific">Elliptochloris bilobata</name>
    <dbReference type="NCBI Taxonomy" id="381761"/>
    <lineage>
        <taxon>Eukaryota</taxon>
        <taxon>Viridiplantae</taxon>
        <taxon>Chlorophyta</taxon>
        <taxon>core chlorophytes</taxon>
        <taxon>Trebouxiophyceae</taxon>
        <taxon>Trebouxiophyceae incertae sedis</taxon>
        <taxon>Elliptochloris clade</taxon>
        <taxon>Elliptochloris</taxon>
    </lineage>
</organism>
<keyword evidence="3" id="KW-1015">Disulfide bond</keyword>
<gene>
    <name evidence="5" type="ORF">WJX81_005556</name>
</gene>
<dbReference type="SUPFAM" id="SSF47694">
    <property type="entry name" value="Cytochrome c oxidase subunit h"/>
    <property type="match status" value="1"/>
</dbReference>
<dbReference type="PANTHER" id="PTHR46281:SF8">
    <property type="entry name" value="CYTOCHROME C OXIDASE SUBUNIT 12, MITOCHONDRIAL"/>
    <property type="match status" value="1"/>
</dbReference>
<proteinExistence type="predicted"/>
<evidence type="ECO:0000256" key="2">
    <source>
        <dbReference type="ARBA" id="ARBA00023128"/>
    </source>
</evidence>
<dbReference type="Proteomes" id="UP001445335">
    <property type="component" value="Unassembled WGS sequence"/>
</dbReference>
<dbReference type="InterPro" id="IPR048280">
    <property type="entry name" value="COX6B-like"/>
</dbReference>
<comment type="caution">
    <text evidence="5">The sequence shown here is derived from an EMBL/GenBank/DDBJ whole genome shotgun (WGS) entry which is preliminary data.</text>
</comment>
<dbReference type="PANTHER" id="PTHR46281">
    <property type="entry name" value="CYTOCHROME C OXIDASE SUBUNIT 6B"/>
    <property type="match status" value="1"/>
</dbReference>
<sequence>MGVTTSHCEDKAEPVEEQEAPAEEPAAEDSADEEGTEGADGEEAEDEEPKMEVVVATAPHDPRFPSTNQARHCYTRYNEFYRCKAKKSEDTPECVFYKKAFRSLCPGDWVERWEEAREAGTWAGKY</sequence>
<name>A0AAW1R290_9CHLO</name>
<dbReference type="GO" id="GO:0045277">
    <property type="term" value="C:respiratory chain complex IV"/>
    <property type="evidence" value="ECO:0007669"/>
    <property type="project" value="InterPro"/>
</dbReference>
<dbReference type="InterPro" id="IPR003213">
    <property type="entry name" value="Cyt_c_oxidase_su6B"/>
</dbReference>
<evidence type="ECO:0000256" key="4">
    <source>
        <dbReference type="SAM" id="MobiDB-lite"/>
    </source>
</evidence>
<dbReference type="EMBL" id="JALJOU010000055">
    <property type="protein sequence ID" value="KAK9827724.1"/>
    <property type="molecule type" value="Genomic_DNA"/>
</dbReference>
<protein>
    <recommendedName>
        <fullName evidence="7">Cytochrome c oxidase subunit</fullName>
    </recommendedName>
</protein>